<dbReference type="EMBL" id="JAVKPK010000070">
    <property type="protein sequence ID" value="MDR7666834.1"/>
    <property type="molecule type" value="Genomic_DNA"/>
</dbReference>
<evidence type="ECO:0000256" key="4">
    <source>
        <dbReference type="ARBA" id="ARBA00025742"/>
    </source>
</evidence>
<dbReference type="InterPro" id="IPR050884">
    <property type="entry name" value="CNP_phosphodiesterase-III"/>
</dbReference>
<dbReference type="InterPro" id="IPR029052">
    <property type="entry name" value="Metallo-depent_PP-like"/>
</dbReference>
<feature type="non-terminal residue" evidence="6">
    <location>
        <position position="401"/>
    </location>
</feature>
<dbReference type="Pfam" id="PF00149">
    <property type="entry name" value="Metallophos"/>
    <property type="match status" value="1"/>
</dbReference>
<dbReference type="PANTHER" id="PTHR42988:SF2">
    <property type="entry name" value="CYCLIC NUCLEOTIDE PHOSPHODIESTERASE CBUA0032-RELATED"/>
    <property type="match status" value="1"/>
</dbReference>
<evidence type="ECO:0000259" key="5">
    <source>
        <dbReference type="Pfam" id="PF00149"/>
    </source>
</evidence>
<keyword evidence="1" id="KW-0479">Metal-binding</keyword>
<feature type="domain" description="Calcineurin-like phosphoesterase" evidence="5">
    <location>
        <begin position="8"/>
        <end position="261"/>
    </location>
</feature>
<gene>
    <name evidence="6" type="ORF">RG963_13815</name>
</gene>
<reference evidence="7" key="1">
    <citation type="submission" date="2023-07" db="EMBL/GenBank/DDBJ databases">
        <title>Whole-genome sequencing of a new Methanosarcina sp. Z-7115.</title>
        <authorList>
            <person name="Zhilina T.N."/>
            <person name="Merkel A.Y."/>
        </authorList>
    </citation>
    <scope>NUCLEOTIDE SEQUENCE [LARGE SCALE GENOMIC DNA]</scope>
    <source>
        <strain evidence="7">Z-7115</strain>
    </source>
</reference>
<evidence type="ECO:0000256" key="1">
    <source>
        <dbReference type="ARBA" id="ARBA00022723"/>
    </source>
</evidence>
<name>A0ABU2D4C9_9EURY</name>
<dbReference type="Proteomes" id="UP001246244">
    <property type="component" value="Unassembled WGS sequence"/>
</dbReference>
<comment type="similarity">
    <text evidence="4">Belongs to the cyclic nucleotide phosphodiesterase class-III family.</text>
</comment>
<evidence type="ECO:0000313" key="7">
    <source>
        <dbReference type="Proteomes" id="UP001246244"/>
    </source>
</evidence>
<evidence type="ECO:0000313" key="6">
    <source>
        <dbReference type="EMBL" id="MDR7666834.1"/>
    </source>
</evidence>
<sequence>MAETVTWLHISDTHLCKEKHSWNCEEIFESFFIDIKFMEDKYGLIPDLIFFTGDIALGQDNSKGLFLKDQYVEAQEFIEKISNAFSKKIPITNIFIVPGNHDVNRTQITPDQTDWFKNIHKKVKENPGEIINELVKSKSKQWTRCMERLEDYRLFLDKGGYNHLLCDPERLIYSKVCRINGYKVGISGLNSVWSSSGDGEKANLWLGTYQILESRNFLKDSTFSISLIHHPPNWFTEFEELDITKNMERIFKFCLHGHEHQEWVTLKDQHIRIASGALYNGYGKETGYNFVRLYPDENEGEVFLRKYDNGSWVPRIIGGGKTDNEGIWKLKSLNINIKKTENNTETKEIVIPEAKEINGEILRYPPYMSISDSVPLFLDQIKNISINENLYSYLRAIISIS</sequence>
<dbReference type="RefSeq" id="WP_310576864.1">
    <property type="nucleotide sequence ID" value="NZ_JAVKPK010000070.1"/>
</dbReference>
<accession>A0ABU2D4C9</accession>
<keyword evidence="3" id="KW-0408">Iron</keyword>
<dbReference type="Gene3D" id="3.60.21.10">
    <property type="match status" value="1"/>
</dbReference>
<dbReference type="SUPFAM" id="SSF56300">
    <property type="entry name" value="Metallo-dependent phosphatases"/>
    <property type="match status" value="1"/>
</dbReference>
<keyword evidence="7" id="KW-1185">Reference proteome</keyword>
<keyword evidence="2" id="KW-0378">Hydrolase</keyword>
<comment type="caution">
    <text evidence="6">The sequence shown here is derived from an EMBL/GenBank/DDBJ whole genome shotgun (WGS) entry which is preliminary data.</text>
</comment>
<dbReference type="PANTHER" id="PTHR42988">
    <property type="entry name" value="PHOSPHOHYDROLASE"/>
    <property type="match status" value="1"/>
</dbReference>
<evidence type="ECO:0000256" key="2">
    <source>
        <dbReference type="ARBA" id="ARBA00022801"/>
    </source>
</evidence>
<proteinExistence type="inferred from homology"/>
<organism evidence="6 7">
    <name type="scientific">Methanosarcina baikalica</name>
    <dbReference type="NCBI Taxonomy" id="3073890"/>
    <lineage>
        <taxon>Archaea</taxon>
        <taxon>Methanobacteriati</taxon>
        <taxon>Methanobacteriota</taxon>
        <taxon>Stenosarchaea group</taxon>
        <taxon>Methanomicrobia</taxon>
        <taxon>Methanosarcinales</taxon>
        <taxon>Methanosarcinaceae</taxon>
        <taxon>Methanosarcina</taxon>
    </lineage>
</organism>
<protein>
    <submittedName>
        <fullName evidence="6">Metallophosphoesterase</fullName>
    </submittedName>
</protein>
<dbReference type="InterPro" id="IPR004843">
    <property type="entry name" value="Calcineurin-like_PHP"/>
</dbReference>
<evidence type="ECO:0000256" key="3">
    <source>
        <dbReference type="ARBA" id="ARBA00023004"/>
    </source>
</evidence>